<dbReference type="UniPathway" id="UPA00035">
    <property type="reaction ID" value="UER00041"/>
</dbReference>
<gene>
    <name evidence="5" type="primary">trpD</name>
    <name evidence="8" type="ORF">CLAC_08005</name>
</gene>
<protein>
    <recommendedName>
        <fullName evidence="5">Anthranilate phosphoribosyltransferase</fullName>
        <ecNumber evidence="5">2.4.2.18</ecNumber>
    </recommendedName>
</protein>
<dbReference type="PANTHER" id="PTHR43285">
    <property type="entry name" value="ANTHRANILATE PHOSPHORIBOSYLTRANSFERASE"/>
    <property type="match status" value="1"/>
</dbReference>
<proteinExistence type="inferred from homology"/>
<keyword evidence="5" id="KW-0460">Magnesium</keyword>
<keyword evidence="4 5" id="KW-0057">Aromatic amino acid biosynthesis</keyword>
<comment type="similarity">
    <text evidence="5">Belongs to the anthranilate phosphoribosyltransferase family.</text>
</comment>
<keyword evidence="2 5" id="KW-0808">Transferase</keyword>
<dbReference type="AlphaFoldDB" id="A0A0K2H0U2"/>
<accession>A0A0K2H0U2</accession>
<dbReference type="Gene3D" id="3.40.1030.10">
    <property type="entry name" value="Nucleoside phosphorylase/phosphoribosyltransferase catalytic domain"/>
    <property type="match status" value="1"/>
</dbReference>
<dbReference type="InterPro" id="IPR005940">
    <property type="entry name" value="Anthranilate_Pribosyl_Tfrase"/>
</dbReference>
<dbReference type="GO" id="GO:0000287">
    <property type="term" value="F:magnesium ion binding"/>
    <property type="evidence" value="ECO:0007669"/>
    <property type="project" value="UniProtKB-UniRule"/>
</dbReference>
<sequence>MIMSGLNHDKVVAKWREVLATIGAGKEVSAEGIGFAMDQIMSGVSDDVHTATFAFGLLAKGITPAELDAAADGMLSFARPVPSDGLADAVSRGAVDIVGTGGDGAHTVNISTMSMVVIAASGTPVLKHGNRAASSKSGGADMLEALGIDIEDGVVSSAEHPEFFLRFLFAARYHPAMRFAGPVRKELAVPTLFNLLGPLTNPARPKASLIGCAFEDLMETMANTFARRGQSVLVVRGSDGLDEITVTGPTRVFVVSEGSVHQDVIDPHDYGMEYAPHDALRGGDPAYNAEVARKVWSGELRGPIRDAVVLNSAAALVASRGLGGKSLRESMALAIEDVQRTLDSGLCAEIINAATSN</sequence>
<dbReference type="InterPro" id="IPR017459">
    <property type="entry name" value="Glycosyl_Trfase_fam3_N_dom"/>
</dbReference>
<feature type="binding site" evidence="5">
    <location>
        <begin position="102"/>
        <end position="103"/>
    </location>
    <ligand>
        <name>5-phospho-alpha-D-ribose 1-diphosphate</name>
        <dbReference type="ChEBI" id="CHEBI:58017"/>
    </ligand>
</feature>
<evidence type="ECO:0000256" key="1">
    <source>
        <dbReference type="ARBA" id="ARBA00022676"/>
    </source>
</evidence>
<evidence type="ECO:0000256" key="3">
    <source>
        <dbReference type="ARBA" id="ARBA00022822"/>
    </source>
</evidence>
<feature type="domain" description="Glycosyl transferase family 3" evidence="6">
    <location>
        <begin position="93"/>
        <end position="345"/>
    </location>
</feature>
<dbReference type="Gene3D" id="1.20.970.10">
    <property type="entry name" value="Transferase, Pyrimidine Nucleoside Phosphorylase, Chain C"/>
    <property type="match status" value="1"/>
</dbReference>
<dbReference type="GO" id="GO:0004048">
    <property type="term" value="F:anthranilate phosphoribosyltransferase activity"/>
    <property type="evidence" value="ECO:0007669"/>
    <property type="project" value="UniProtKB-UniRule"/>
</dbReference>
<comment type="subunit">
    <text evidence="5">Homodimer.</text>
</comment>
<dbReference type="EMBL" id="CP006841">
    <property type="protein sequence ID" value="ALA67667.1"/>
    <property type="molecule type" value="Genomic_DNA"/>
</dbReference>
<feature type="binding site" evidence="5">
    <location>
        <begin position="127"/>
        <end position="135"/>
    </location>
    <ligand>
        <name>5-phospho-alpha-D-ribose 1-diphosphate</name>
        <dbReference type="ChEBI" id="CHEBI:58017"/>
    </ligand>
</feature>
<dbReference type="InterPro" id="IPR000312">
    <property type="entry name" value="Glycosyl_Trfase_fam3"/>
</dbReference>
<name>A0A0K2H0U2_9CORY</name>
<feature type="binding site" evidence="5">
    <location>
        <position position="242"/>
    </location>
    <ligand>
        <name>Mg(2+)</name>
        <dbReference type="ChEBI" id="CHEBI:18420"/>
        <label>2</label>
    </ligand>
</feature>
<dbReference type="PATRIC" id="fig|1408189.4.peg.1604"/>
<dbReference type="InterPro" id="IPR035902">
    <property type="entry name" value="Nuc_phospho_transferase"/>
</dbReference>
<dbReference type="HAMAP" id="MF_00211">
    <property type="entry name" value="TrpD"/>
    <property type="match status" value="1"/>
</dbReference>
<dbReference type="InterPro" id="IPR036320">
    <property type="entry name" value="Glycosyl_Trfase_fam3_N_dom_sf"/>
</dbReference>
<evidence type="ECO:0000313" key="8">
    <source>
        <dbReference type="EMBL" id="ALA67667.1"/>
    </source>
</evidence>
<evidence type="ECO:0000256" key="5">
    <source>
        <dbReference type="HAMAP-Rule" id="MF_00211"/>
    </source>
</evidence>
<comment type="pathway">
    <text evidence="5">Amino-acid biosynthesis; L-tryptophan biosynthesis; L-tryptophan from chorismate: step 2/5.</text>
</comment>
<keyword evidence="5" id="KW-0028">Amino-acid biosynthesis</keyword>
<evidence type="ECO:0000259" key="7">
    <source>
        <dbReference type="Pfam" id="PF02885"/>
    </source>
</evidence>
<feature type="binding site" evidence="5">
    <location>
        <position position="139"/>
    </location>
    <ligand>
        <name>5-phospho-alpha-D-ribose 1-diphosphate</name>
        <dbReference type="ChEBI" id="CHEBI:58017"/>
    </ligand>
</feature>
<feature type="binding site" evidence="5">
    <location>
        <position position="107"/>
    </location>
    <ligand>
        <name>5-phospho-alpha-D-ribose 1-diphosphate</name>
        <dbReference type="ChEBI" id="CHEBI:58017"/>
    </ligand>
</feature>
<evidence type="ECO:0000259" key="6">
    <source>
        <dbReference type="Pfam" id="PF00591"/>
    </source>
</evidence>
<reference evidence="8 9" key="1">
    <citation type="submission" date="2013-10" db="EMBL/GenBank/DDBJ databases">
        <title>Complete genome sequence of Corynebacterium lactis DSM 45799(T), isolated from raw cow milk.</title>
        <authorList>
            <person name="Ruckert C."/>
            <person name="Albersmeier A."/>
            <person name="Lipski A."/>
            <person name="Kalinowski J."/>
        </authorList>
    </citation>
    <scope>NUCLEOTIDE SEQUENCE [LARGE SCALE GENOMIC DNA]</scope>
    <source>
        <strain evidence="8 9">RW2-5</strain>
    </source>
</reference>
<evidence type="ECO:0000256" key="2">
    <source>
        <dbReference type="ARBA" id="ARBA00022679"/>
    </source>
</evidence>
<feature type="binding site" evidence="5">
    <location>
        <position position="243"/>
    </location>
    <ligand>
        <name>Mg(2+)</name>
        <dbReference type="ChEBI" id="CHEBI:18420"/>
        <label>1</label>
    </ligand>
</feature>
<dbReference type="EC" id="2.4.2.18" evidence="5"/>
<dbReference type="Pfam" id="PF00591">
    <property type="entry name" value="Glycos_transf_3"/>
    <property type="match status" value="1"/>
</dbReference>
<dbReference type="KEGG" id="clw:CLAC_08005"/>
<feature type="binding site" evidence="5">
    <location>
        <position position="99"/>
    </location>
    <ligand>
        <name>anthranilate</name>
        <dbReference type="ChEBI" id="CHEBI:16567"/>
        <label>1</label>
    </ligand>
</feature>
<keyword evidence="1 5" id="KW-0328">Glycosyltransferase</keyword>
<dbReference type="NCBIfam" id="TIGR01245">
    <property type="entry name" value="trpD"/>
    <property type="match status" value="1"/>
</dbReference>
<dbReference type="GO" id="GO:0005829">
    <property type="term" value="C:cytosol"/>
    <property type="evidence" value="ECO:0007669"/>
    <property type="project" value="TreeGrafter"/>
</dbReference>
<keyword evidence="3 5" id="KW-0822">Tryptophan biosynthesis</keyword>
<feature type="binding site" evidence="5">
    <location>
        <position position="243"/>
    </location>
    <ligand>
        <name>Mg(2+)</name>
        <dbReference type="ChEBI" id="CHEBI:18420"/>
        <label>2</label>
    </ligand>
</feature>
<feature type="binding site" evidence="5">
    <location>
        <position position="99"/>
    </location>
    <ligand>
        <name>5-phospho-alpha-D-ribose 1-diphosphate</name>
        <dbReference type="ChEBI" id="CHEBI:58017"/>
    </ligand>
</feature>
<comment type="catalytic activity">
    <reaction evidence="5">
        <text>N-(5-phospho-beta-D-ribosyl)anthranilate + diphosphate = 5-phospho-alpha-D-ribose 1-diphosphate + anthranilate</text>
        <dbReference type="Rhea" id="RHEA:11768"/>
        <dbReference type="ChEBI" id="CHEBI:16567"/>
        <dbReference type="ChEBI" id="CHEBI:18277"/>
        <dbReference type="ChEBI" id="CHEBI:33019"/>
        <dbReference type="ChEBI" id="CHEBI:58017"/>
        <dbReference type="EC" id="2.4.2.18"/>
    </reaction>
</comment>
<dbReference type="PANTHER" id="PTHR43285:SF2">
    <property type="entry name" value="ANTHRANILATE PHOSPHORIBOSYLTRANSFERASE"/>
    <property type="match status" value="1"/>
</dbReference>
<feature type="domain" description="Glycosyl transferase family 3 N-terminal" evidence="7">
    <location>
        <begin position="17"/>
        <end position="78"/>
    </location>
</feature>
<feature type="binding site" evidence="5">
    <location>
        <position position="184"/>
    </location>
    <ligand>
        <name>anthranilate</name>
        <dbReference type="ChEBI" id="CHEBI:16567"/>
        <label>2</label>
    </ligand>
</feature>
<dbReference type="SUPFAM" id="SSF52418">
    <property type="entry name" value="Nucleoside phosphorylase/phosphoribosyltransferase catalytic domain"/>
    <property type="match status" value="1"/>
</dbReference>
<feature type="binding site" evidence="5">
    <location>
        <position position="111"/>
    </location>
    <ligand>
        <name>Mg(2+)</name>
        <dbReference type="ChEBI" id="CHEBI:18420"/>
        <label>1</label>
    </ligand>
</feature>
<dbReference type="Pfam" id="PF02885">
    <property type="entry name" value="Glycos_trans_3N"/>
    <property type="match status" value="1"/>
</dbReference>
<evidence type="ECO:0000313" key="9">
    <source>
        <dbReference type="Proteomes" id="UP000058446"/>
    </source>
</evidence>
<feature type="binding site" evidence="5">
    <location>
        <position position="130"/>
    </location>
    <ligand>
        <name>anthranilate</name>
        <dbReference type="ChEBI" id="CHEBI:16567"/>
        <label>1</label>
    </ligand>
</feature>
<dbReference type="Proteomes" id="UP000058446">
    <property type="component" value="Chromosome"/>
</dbReference>
<keyword evidence="5" id="KW-0479">Metal-binding</keyword>
<dbReference type="STRING" id="1408189.CLAC_08005"/>
<keyword evidence="9" id="KW-1185">Reference proteome</keyword>
<dbReference type="GO" id="GO:0000162">
    <property type="term" value="P:L-tryptophan biosynthetic process"/>
    <property type="evidence" value="ECO:0007669"/>
    <property type="project" value="UniProtKB-UniRule"/>
</dbReference>
<dbReference type="SUPFAM" id="SSF47648">
    <property type="entry name" value="Nucleoside phosphorylase/phosphoribosyltransferase N-terminal domain"/>
    <property type="match status" value="1"/>
</dbReference>
<comment type="caution">
    <text evidence="5">Lacks conserved residue(s) required for the propagation of feature annotation.</text>
</comment>
<comment type="function">
    <text evidence="5">Catalyzes the transfer of the phosphoribosyl group of 5-phosphorylribose-1-pyrophosphate (PRPP) to anthranilate to yield N-(5'-phosphoribosyl)-anthranilate (PRA).</text>
</comment>
<organism evidence="8 9">
    <name type="scientific">Corynebacterium lactis RW2-5</name>
    <dbReference type="NCBI Taxonomy" id="1408189"/>
    <lineage>
        <taxon>Bacteria</taxon>
        <taxon>Bacillati</taxon>
        <taxon>Actinomycetota</taxon>
        <taxon>Actinomycetes</taxon>
        <taxon>Mycobacteriales</taxon>
        <taxon>Corynebacteriaceae</taxon>
        <taxon>Corynebacterium</taxon>
    </lineage>
</organism>
<feature type="binding site" evidence="5">
    <location>
        <begin position="109"/>
        <end position="112"/>
    </location>
    <ligand>
        <name>5-phospho-alpha-D-ribose 1-diphosphate</name>
        <dbReference type="ChEBI" id="CHEBI:58017"/>
    </ligand>
</feature>
<evidence type="ECO:0000256" key="4">
    <source>
        <dbReference type="ARBA" id="ARBA00023141"/>
    </source>
</evidence>
<comment type="cofactor">
    <cofactor evidence="5">
        <name>Mg(2+)</name>
        <dbReference type="ChEBI" id="CHEBI:18420"/>
    </cofactor>
    <text evidence="5">Binds 2 magnesium ions per monomer.</text>
</comment>